<keyword evidence="1" id="KW-0489">Methyltransferase</keyword>
<proteinExistence type="predicted"/>
<comment type="caution">
    <text evidence="1">The sequence shown here is derived from an EMBL/GenBank/DDBJ whole genome shotgun (WGS) entry which is preliminary data.</text>
</comment>
<name>A0A9D1ND73_9FIRM</name>
<dbReference type="EMBL" id="DVOH01000052">
    <property type="protein sequence ID" value="HIV00726.1"/>
    <property type="molecule type" value="Genomic_DNA"/>
</dbReference>
<dbReference type="SUPFAM" id="SSF53335">
    <property type="entry name" value="S-adenosyl-L-methionine-dependent methyltransferases"/>
    <property type="match status" value="1"/>
</dbReference>
<evidence type="ECO:0000313" key="2">
    <source>
        <dbReference type="Proteomes" id="UP000886891"/>
    </source>
</evidence>
<reference evidence="1" key="2">
    <citation type="journal article" date="2021" name="PeerJ">
        <title>Extensive microbial diversity within the chicken gut microbiome revealed by metagenomics and culture.</title>
        <authorList>
            <person name="Gilroy R."/>
            <person name="Ravi A."/>
            <person name="Getino M."/>
            <person name="Pursley I."/>
            <person name="Horton D.L."/>
            <person name="Alikhan N.F."/>
            <person name="Baker D."/>
            <person name="Gharbi K."/>
            <person name="Hall N."/>
            <person name="Watson M."/>
            <person name="Adriaenssens E.M."/>
            <person name="Foster-Nyarko E."/>
            <person name="Jarju S."/>
            <person name="Secka A."/>
            <person name="Antonio M."/>
            <person name="Oren A."/>
            <person name="Chaudhuri R.R."/>
            <person name="La Ragione R."/>
            <person name="Hildebrand F."/>
            <person name="Pallen M.J."/>
        </authorList>
    </citation>
    <scope>NUCLEOTIDE SEQUENCE</scope>
    <source>
        <strain evidence="1">23406</strain>
    </source>
</reference>
<gene>
    <name evidence="1" type="ORF">IAB14_06410</name>
</gene>
<dbReference type="InterPro" id="IPR029063">
    <property type="entry name" value="SAM-dependent_MTases_sf"/>
</dbReference>
<dbReference type="GO" id="GO:0032259">
    <property type="term" value="P:methylation"/>
    <property type="evidence" value="ECO:0007669"/>
    <property type="project" value="UniProtKB-KW"/>
</dbReference>
<dbReference type="AlphaFoldDB" id="A0A9D1ND73"/>
<organism evidence="1 2">
    <name type="scientific">Candidatus Stercoripulliclostridium merdipullorum</name>
    <dbReference type="NCBI Taxonomy" id="2840952"/>
    <lineage>
        <taxon>Bacteria</taxon>
        <taxon>Bacillati</taxon>
        <taxon>Bacillota</taxon>
        <taxon>Clostridia</taxon>
        <taxon>Eubacteriales</taxon>
        <taxon>Candidatus Stercoripulliclostridium</taxon>
    </lineage>
</organism>
<dbReference type="PANTHER" id="PTHR38451:SF1">
    <property type="entry name" value="TRNA (ADENINE(22)-N(1))-METHYLTRANSFERASE"/>
    <property type="match status" value="1"/>
</dbReference>
<protein>
    <submittedName>
        <fullName evidence="1">SAM-dependent methyltransferase</fullName>
    </submittedName>
</protein>
<reference evidence="1" key="1">
    <citation type="submission" date="2020-10" db="EMBL/GenBank/DDBJ databases">
        <authorList>
            <person name="Gilroy R."/>
        </authorList>
    </citation>
    <scope>NUCLEOTIDE SEQUENCE</scope>
    <source>
        <strain evidence="1">23406</strain>
    </source>
</reference>
<dbReference type="PANTHER" id="PTHR38451">
    <property type="entry name" value="TRNA (ADENINE(22)-N(1))-METHYLTRANSFERASE"/>
    <property type="match status" value="1"/>
</dbReference>
<dbReference type="Pfam" id="PF12847">
    <property type="entry name" value="Methyltransf_18"/>
    <property type="match status" value="1"/>
</dbReference>
<dbReference type="GO" id="GO:0008168">
    <property type="term" value="F:methyltransferase activity"/>
    <property type="evidence" value="ECO:0007669"/>
    <property type="project" value="UniProtKB-KW"/>
</dbReference>
<evidence type="ECO:0000313" key="1">
    <source>
        <dbReference type="EMBL" id="HIV00726.1"/>
    </source>
</evidence>
<keyword evidence="1" id="KW-0808">Transferase</keyword>
<sequence>MFRFDRRLRAVLDEVRCSVLADIGCDHGKIAVGALLEGRASAVLAVDVSAKSLQKTVALATEYKVSDRIRPIIGDGVLPVKDYAPDCVVIAGMGGNEIVKILHDADYPARYILVPHQDADLVRRYLVPRFAVVKDYIVASGNKFYPVIVAQKGASRYDAAALWFGRNDPPSEDYDEMVRLRKAALQPIVEGSPRVHPRLKEEWEVLKQL</sequence>
<accession>A0A9D1ND73</accession>
<dbReference type="Proteomes" id="UP000886891">
    <property type="component" value="Unassembled WGS sequence"/>
</dbReference>
<dbReference type="Gene3D" id="3.40.50.150">
    <property type="entry name" value="Vaccinia Virus protein VP39"/>
    <property type="match status" value="1"/>
</dbReference>